<dbReference type="OrthoDB" id="3544132at2"/>
<dbReference type="RefSeq" id="WP_161104255.1">
    <property type="nucleotide sequence ID" value="NZ_JBHLYI010000004.1"/>
</dbReference>
<feature type="transmembrane region" description="Helical" evidence="1">
    <location>
        <begin position="109"/>
        <end position="129"/>
    </location>
</feature>
<feature type="transmembrane region" description="Helical" evidence="1">
    <location>
        <begin position="21"/>
        <end position="47"/>
    </location>
</feature>
<feature type="transmembrane region" description="Helical" evidence="1">
    <location>
        <begin position="53"/>
        <end position="71"/>
    </location>
</feature>
<keyword evidence="1" id="KW-1133">Transmembrane helix</keyword>
<keyword evidence="3" id="KW-1185">Reference proteome</keyword>
<feature type="transmembrane region" description="Helical" evidence="1">
    <location>
        <begin position="78"/>
        <end position="97"/>
    </location>
</feature>
<dbReference type="EMBL" id="WUTW01000003">
    <property type="protein sequence ID" value="MXQ66064.1"/>
    <property type="molecule type" value="Genomic_DNA"/>
</dbReference>
<proteinExistence type="predicted"/>
<sequence>MRIDDEAPPATRRGDRPLDAMVTGAAYAVLALLGAVVGVFGAVVQLWPVTPAVAPALAAALAVFALTYLAGRGMGSRAGAIVPGTAWLVVTLVLSAQRSEGDLLILGNAAGYVYMAAGVLAVVAAPLLVPAKNPAGSWLTRR</sequence>
<accession>A0A6I4WGD9</accession>
<gene>
    <name evidence="2" type="ORF">GQ466_18765</name>
</gene>
<keyword evidence="1" id="KW-0472">Membrane</keyword>
<evidence type="ECO:0000313" key="3">
    <source>
        <dbReference type="Proteomes" id="UP000431901"/>
    </source>
</evidence>
<dbReference type="InterPro" id="IPR046095">
    <property type="entry name" value="DUF6113"/>
</dbReference>
<dbReference type="Pfam" id="PF19608">
    <property type="entry name" value="DUF6113"/>
    <property type="match status" value="1"/>
</dbReference>
<reference evidence="2 3" key="1">
    <citation type="submission" date="2019-12" db="EMBL/GenBank/DDBJ databases">
        <title>Nocardia macrotermitis sp. nov. and Nocardia aurantia sp. nov., isolated from the gut of the fungus growing-termite Macrotermes natalensis.</title>
        <authorList>
            <person name="Christine B."/>
            <person name="Rene B."/>
        </authorList>
    </citation>
    <scope>NUCLEOTIDE SEQUENCE [LARGE SCALE GENOMIC DNA]</scope>
    <source>
        <strain evidence="2 3">DSM 102126</strain>
    </source>
</reference>
<comment type="caution">
    <text evidence="2">The sequence shown here is derived from an EMBL/GenBank/DDBJ whole genome shotgun (WGS) entry which is preliminary data.</text>
</comment>
<evidence type="ECO:0000313" key="2">
    <source>
        <dbReference type="EMBL" id="MXQ66064.1"/>
    </source>
</evidence>
<organism evidence="2 3">
    <name type="scientific">Actinomadura rayongensis</name>
    <dbReference type="NCBI Taxonomy" id="1429076"/>
    <lineage>
        <taxon>Bacteria</taxon>
        <taxon>Bacillati</taxon>
        <taxon>Actinomycetota</taxon>
        <taxon>Actinomycetes</taxon>
        <taxon>Streptosporangiales</taxon>
        <taxon>Thermomonosporaceae</taxon>
        <taxon>Actinomadura</taxon>
    </lineage>
</organism>
<evidence type="ECO:0008006" key="4">
    <source>
        <dbReference type="Google" id="ProtNLM"/>
    </source>
</evidence>
<protein>
    <recommendedName>
        <fullName evidence="4">Integral membrane protein</fullName>
    </recommendedName>
</protein>
<keyword evidence="1" id="KW-0812">Transmembrane</keyword>
<evidence type="ECO:0000256" key="1">
    <source>
        <dbReference type="SAM" id="Phobius"/>
    </source>
</evidence>
<dbReference type="AlphaFoldDB" id="A0A6I4WGD9"/>
<dbReference type="Proteomes" id="UP000431901">
    <property type="component" value="Unassembled WGS sequence"/>
</dbReference>
<name>A0A6I4WGD9_9ACTN</name>